<evidence type="ECO:0000313" key="2">
    <source>
        <dbReference type="EMBL" id="XBX80967.1"/>
    </source>
</evidence>
<organism evidence="2">
    <name type="scientific">Agromyces sp. G08B096</name>
    <dbReference type="NCBI Taxonomy" id="3156399"/>
    <lineage>
        <taxon>Bacteria</taxon>
        <taxon>Bacillati</taxon>
        <taxon>Actinomycetota</taxon>
        <taxon>Actinomycetes</taxon>
        <taxon>Micrococcales</taxon>
        <taxon>Microbacteriaceae</taxon>
        <taxon>Agromyces</taxon>
    </lineage>
</organism>
<feature type="domain" description="CinA C-terminal" evidence="1">
    <location>
        <begin position="17"/>
        <end position="167"/>
    </location>
</feature>
<gene>
    <name evidence="2" type="ORF">ABIQ69_10115</name>
</gene>
<dbReference type="InterPro" id="IPR008136">
    <property type="entry name" value="CinA_C"/>
</dbReference>
<reference evidence="2" key="1">
    <citation type="submission" date="2024-05" db="EMBL/GenBank/DDBJ databases">
        <authorList>
            <person name="Yu L."/>
        </authorList>
    </citation>
    <scope>NUCLEOTIDE SEQUENCE</scope>
    <source>
        <strain evidence="2">G08B096</strain>
    </source>
</reference>
<evidence type="ECO:0000259" key="1">
    <source>
        <dbReference type="Pfam" id="PF02464"/>
    </source>
</evidence>
<dbReference type="EMBL" id="CP158374">
    <property type="protein sequence ID" value="XBX80967.1"/>
    <property type="molecule type" value="Genomic_DNA"/>
</dbReference>
<dbReference type="SUPFAM" id="SSF142433">
    <property type="entry name" value="CinA-like"/>
    <property type="match status" value="1"/>
</dbReference>
<dbReference type="Gene3D" id="3.90.950.20">
    <property type="entry name" value="CinA-like"/>
    <property type="match status" value="1"/>
</dbReference>
<proteinExistence type="predicted"/>
<dbReference type="AlphaFoldDB" id="A0AAU7W2Z6"/>
<sequence length="180" mass="17887">MPGPDEAGPGETGRTPAARLVAALAERGLTIAVAESLTGGLLTAELVTVPGASAVLTGGVVAYATPLKHRLLGVDEQLLAERGAVDADVARQMADGVRRACAVEGRPSDLGIATTGVAGPDPQDGHPPGTVHLGIASPRGIRSVALRLAGDRASIRRASVDAAIAETLAELAGATAPTAE</sequence>
<dbReference type="InterPro" id="IPR036653">
    <property type="entry name" value="CinA-like_C"/>
</dbReference>
<dbReference type="RefSeq" id="WP_350346993.1">
    <property type="nucleotide sequence ID" value="NZ_CP158374.1"/>
</dbReference>
<dbReference type="NCBIfam" id="TIGR00199">
    <property type="entry name" value="PncC_domain"/>
    <property type="match status" value="1"/>
</dbReference>
<dbReference type="Pfam" id="PF02464">
    <property type="entry name" value="CinA"/>
    <property type="match status" value="1"/>
</dbReference>
<protein>
    <submittedName>
        <fullName evidence="2">CinA family protein</fullName>
    </submittedName>
</protein>
<name>A0AAU7W2Z6_9MICO</name>
<accession>A0AAU7W2Z6</accession>